<dbReference type="GO" id="GO:0006353">
    <property type="term" value="P:DNA-templated transcription termination"/>
    <property type="evidence" value="ECO:0007669"/>
    <property type="project" value="UniProtKB-KW"/>
</dbReference>
<dbReference type="InterPro" id="IPR015943">
    <property type="entry name" value="WD40/YVTN_repeat-like_dom_sf"/>
</dbReference>
<protein>
    <submittedName>
        <fullName evidence="8">Transducin/WD40 repeat-like superfamily protein</fullName>
    </submittedName>
</protein>
<keyword evidence="3" id="KW-0805">Transcription regulation</keyword>
<dbReference type="PANTHER" id="PTHR19861">
    <property type="entry name" value="WD40 REPEAT PROTEIN SWD2"/>
    <property type="match status" value="1"/>
</dbReference>
<evidence type="ECO:0000256" key="7">
    <source>
        <dbReference type="PROSITE-ProRule" id="PRU00221"/>
    </source>
</evidence>
<dbReference type="Proteomes" id="UP001604277">
    <property type="component" value="Unassembled WGS sequence"/>
</dbReference>
<organism evidence="8 9">
    <name type="scientific">Forsythia ovata</name>
    <dbReference type="NCBI Taxonomy" id="205694"/>
    <lineage>
        <taxon>Eukaryota</taxon>
        <taxon>Viridiplantae</taxon>
        <taxon>Streptophyta</taxon>
        <taxon>Embryophyta</taxon>
        <taxon>Tracheophyta</taxon>
        <taxon>Spermatophyta</taxon>
        <taxon>Magnoliopsida</taxon>
        <taxon>eudicotyledons</taxon>
        <taxon>Gunneridae</taxon>
        <taxon>Pentapetalae</taxon>
        <taxon>asterids</taxon>
        <taxon>lamiids</taxon>
        <taxon>Lamiales</taxon>
        <taxon>Oleaceae</taxon>
        <taxon>Forsythieae</taxon>
        <taxon>Forsythia</taxon>
    </lineage>
</organism>
<keyword evidence="5" id="KW-0677">Repeat</keyword>
<dbReference type="SMART" id="SM00320">
    <property type="entry name" value="WD40"/>
    <property type="match status" value="4"/>
</dbReference>
<keyword evidence="6" id="KW-0539">Nucleus</keyword>
<dbReference type="Gene3D" id="2.130.10.10">
    <property type="entry name" value="YVTN repeat-like/Quinoprotein amine dehydrogenase"/>
    <property type="match status" value="1"/>
</dbReference>
<evidence type="ECO:0000256" key="5">
    <source>
        <dbReference type="ARBA" id="ARBA00022737"/>
    </source>
</evidence>
<dbReference type="FunFam" id="2.130.10.10:FF:000446">
    <property type="entry name" value="protein ANTHESIS POMOTING FACTOR 1 isoform X1"/>
    <property type="match status" value="1"/>
</dbReference>
<dbReference type="SUPFAM" id="SSF50978">
    <property type="entry name" value="WD40 repeat-like"/>
    <property type="match status" value="1"/>
</dbReference>
<dbReference type="InterPro" id="IPR001680">
    <property type="entry name" value="WD40_rpt"/>
</dbReference>
<dbReference type="PROSITE" id="PS50294">
    <property type="entry name" value="WD_REPEATS_REGION"/>
    <property type="match status" value="2"/>
</dbReference>
<keyword evidence="3" id="KW-0804">Transcription</keyword>
<feature type="repeat" description="WD" evidence="7">
    <location>
        <begin position="258"/>
        <end position="288"/>
    </location>
</feature>
<dbReference type="Pfam" id="PF00400">
    <property type="entry name" value="WD40"/>
    <property type="match status" value="3"/>
</dbReference>
<evidence type="ECO:0000313" key="9">
    <source>
        <dbReference type="Proteomes" id="UP001604277"/>
    </source>
</evidence>
<evidence type="ECO:0000256" key="2">
    <source>
        <dbReference type="ARBA" id="ARBA00005616"/>
    </source>
</evidence>
<evidence type="ECO:0000313" key="8">
    <source>
        <dbReference type="EMBL" id="KAL2459054.1"/>
    </source>
</evidence>
<dbReference type="PROSITE" id="PS50082">
    <property type="entry name" value="WD_REPEATS_2"/>
    <property type="match status" value="3"/>
</dbReference>
<evidence type="ECO:0000256" key="6">
    <source>
        <dbReference type="ARBA" id="ARBA00023242"/>
    </source>
</evidence>
<comment type="subcellular location">
    <subcellularLocation>
        <location evidence="1">Nucleus</location>
    </subcellularLocation>
</comment>
<comment type="similarity">
    <text evidence="2">Belongs to the WD repeat SWD2 family.</text>
</comment>
<dbReference type="InterPro" id="IPR037867">
    <property type="entry name" value="Swd2/WDR82"/>
</dbReference>
<dbReference type="InterPro" id="IPR036322">
    <property type="entry name" value="WD40_repeat_dom_sf"/>
</dbReference>
<evidence type="ECO:0000256" key="3">
    <source>
        <dbReference type="ARBA" id="ARBA00022472"/>
    </source>
</evidence>
<accession>A0ABD1P7F7</accession>
<reference evidence="9" key="1">
    <citation type="submission" date="2024-07" db="EMBL/GenBank/DDBJ databases">
        <title>Two chromosome-level genome assemblies of Korean endemic species Abeliophyllum distichum and Forsythia ovata (Oleaceae).</title>
        <authorList>
            <person name="Jang H."/>
        </authorList>
    </citation>
    <scope>NUCLEOTIDE SEQUENCE [LARGE SCALE GENOMIC DNA]</scope>
</reference>
<dbReference type="EMBL" id="JBFOLJ010000025">
    <property type="protein sequence ID" value="KAL2459054.1"/>
    <property type="molecule type" value="Genomic_DNA"/>
</dbReference>
<evidence type="ECO:0000256" key="4">
    <source>
        <dbReference type="ARBA" id="ARBA00022574"/>
    </source>
</evidence>
<keyword evidence="3" id="KW-0806">Transcription termination</keyword>
<feature type="repeat" description="WD" evidence="7">
    <location>
        <begin position="117"/>
        <end position="149"/>
    </location>
</feature>
<keyword evidence="4 7" id="KW-0853">WD repeat</keyword>
<dbReference type="PRINTS" id="PR00320">
    <property type="entry name" value="GPROTEINBRPT"/>
</dbReference>
<dbReference type="GO" id="GO:0005634">
    <property type="term" value="C:nucleus"/>
    <property type="evidence" value="ECO:0007669"/>
    <property type="project" value="UniProtKB-SubCell"/>
</dbReference>
<gene>
    <name evidence="8" type="ORF">Fot_55340</name>
</gene>
<dbReference type="InterPro" id="IPR020472">
    <property type="entry name" value="WD40_PAC1"/>
</dbReference>
<name>A0ABD1P7F7_9LAMI</name>
<feature type="repeat" description="WD" evidence="7">
    <location>
        <begin position="30"/>
        <end position="71"/>
    </location>
</feature>
<comment type="caution">
    <text evidence="8">The sequence shown here is derived from an EMBL/GenBank/DDBJ whole genome shotgun (WGS) entry which is preliminary data.</text>
</comment>
<evidence type="ECO:0000256" key="1">
    <source>
        <dbReference type="ARBA" id="ARBA00004123"/>
    </source>
</evidence>
<dbReference type="AlphaFoldDB" id="A0ABD1P7F7"/>
<keyword evidence="9" id="KW-1185">Reference proteome</keyword>
<proteinExistence type="inferred from homology"/>
<sequence>MAGGQPEREDKVSLELTDEILQSMEVGMTFRDYNGRISSMDFHKSSNYLVTAGDDESIRLYDVANATCLKTINSKKYGVDLVSFTSHPLTVIYSSKNGWDESLRLLSLHDNKYLRYFKGHHDRVVSLSLCPRKEYFISGSLDRTVLLWDQRADKCQGLLRVQGRPAAAYDDQGLVFAIAFGGCVRMFDARKYEKGPFDIFSVGGDMSDANVVKFSTDGRLVLLTTSDGHIHILDSFRGTLLLTYNVKPVSSNSTLEASFSPEGMYVISGSGDGSVYAWSVRSGKEVASWMSSQAEPPVIKWAPGSLMFVTGSSELSFWIPDLSKLSAYVGRK</sequence>
<dbReference type="PANTHER" id="PTHR19861:SF0">
    <property type="entry name" value="WD REPEAT-CONTAINING PROTEIN 82"/>
    <property type="match status" value="1"/>
</dbReference>